<dbReference type="OrthoDB" id="18648at2759"/>
<evidence type="ECO:0000256" key="2">
    <source>
        <dbReference type="SAM" id="MobiDB-lite"/>
    </source>
</evidence>
<dbReference type="PANTHER" id="PTHR13153:SF5">
    <property type="entry name" value="GATOR COMPLEX PROTEIN NPRL3"/>
    <property type="match status" value="1"/>
</dbReference>
<dbReference type="AlphaFoldDB" id="A0A0K8VQ35"/>
<keyword evidence="1" id="KW-0732">Signal</keyword>
<feature type="region of interest" description="Disordered" evidence="2">
    <location>
        <begin position="159"/>
        <end position="180"/>
    </location>
</feature>
<comment type="subcellular location">
    <subcellularLocation>
        <location evidence="1">Lysosome</location>
    </subcellularLocation>
</comment>
<accession>A0A0K8VQ35</accession>
<dbReference type="CTD" id="8131"/>
<dbReference type="GO" id="GO:1904262">
    <property type="term" value="P:negative regulation of TORC1 signaling"/>
    <property type="evidence" value="ECO:0007669"/>
    <property type="project" value="TreeGrafter"/>
</dbReference>
<comment type="function">
    <text evidence="1">As a component of the GATOR1 complex functions as an inhibitor of the amino acid-sensing branch of the TORC1 pathway.</text>
</comment>
<dbReference type="GO" id="GO:0005764">
    <property type="term" value="C:lysosome"/>
    <property type="evidence" value="ECO:0007669"/>
    <property type="project" value="UniProtKB-SubCell"/>
</dbReference>
<dbReference type="GO" id="GO:0010508">
    <property type="term" value="P:positive regulation of autophagy"/>
    <property type="evidence" value="ECO:0007669"/>
    <property type="project" value="TreeGrafter"/>
</dbReference>
<evidence type="ECO:0000256" key="1">
    <source>
        <dbReference type="RuleBase" id="RU368069"/>
    </source>
</evidence>
<comment type="similarity">
    <text evidence="1">Belongs to the NPR3 family.</text>
</comment>
<dbReference type="GeneID" id="108977773"/>
<feature type="compositionally biased region" description="Low complexity" evidence="2">
    <location>
        <begin position="165"/>
        <end position="180"/>
    </location>
</feature>
<gene>
    <name evidence="3" type="primary">CG8783</name>
    <name evidence="3" type="ORF">c0_g1_i1</name>
</gene>
<feature type="compositionally biased region" description="Low complexity" evidence="2">
    <location>
        <begin position="57"/>
        <end position="72"/>
    </location>
</feature>
<organism evidence="3">
    <name type="scientific">Bactrocera latifrons</name>
    <name type="common">Malaysian fruit fly</name>
    <name type="synonym">Chaetodacus latifrons</name>
    <dbReference type="NCBI Taxonomy" id="174628"/>
    <lineage>
        <taxon>Eukaryota</taxon>
        <taxon>Metazoa</taxon>
        <taxon>Ecdysozoa</taxon>
        <taxon>Arthropoda</taxon>
        <taxon>Hexapoda</taxon>
        <taxon>Insecta</taxon>
        <taxon>Pterygota</taxon>
        <taxon>Neoptera</taxon>
        <taxon>Endopterygota</taxon>
        <taxon>Diptera</taxon>
        <taxon>Brachycera</taxon>
        <taxon>Muscomorpha</taxon>
        <taxon>Tephritoidea</taxon>
        <taxon>Tephritidae</taxon>
        <taxon>Bactrocera</taxon>
        <taxon>Bactrocera</taxon>
    </lineage>
</organism>
<dbReference type="GO" id="GO:1990130">
    <property type="term" value="C:GATOR1 complex"/>
    <property type="evidence" value="ECO:0007669"/>
    <property type="project" value="UniProtKB-UniRule"/>
</dbReference>
<dbReference type="Pfam" id="PF03666">
    <property type="entry name" value="NPR3"/>
    <property type="match status" value="1"/>
</dbReference>
<keyword evidence="1" id="KW-0458">Lysosome</keyword>
<feature type="region of interest" description="Disordered" evidence="2">
    <location>
        <begin position="54"/>
        <end position="79"/>
    </location>
</feature>
<name>A0A0K8VQ35_BACLA</name>
<protein>
    <recommendedName>
        <fullName evidence="1">GATOR complex protein NPRL3</fullName>
    </recommendedName>
    <alternativeName>
        <fullName evidence="1">Nitrogen permease regulator 3-like protein</fullName>
    </alternativeName>
</protein>
<reference evidence="3" key="1">
    <citation type="submission" date="2015-06" db="EMBL/GenBank/DDBJ databases">
        <authorList>
            <person name="Hoefler B.C."/>
            <person name="Straight P.D."/>
        </authorList>
    </citation>
    <scope>NUCLEOTIDE SEQUENCE</scope>
</reference>
<sequence>MEVNPIAVLLVYMDSKGDRLLFRYPYENVYKDKAPLQSMSLAASAPVLNNPPLVDGTMSSSTTSLVSQVSSDTSRKRNPYAISSSDELLQTAPPPNIAPANVFGVYNSCGNTVPKGQLEGFTDEVLSTLFAVKQQLCNQKLELKVNDVRFVSHPTLIPRNEHRNNAGNTSNVSNTSNTSLPLMAPTTATNATIGTTTIASSLPQPKSQPQQMLINIVFALHAQASYSIVKCYYELSKRLGLALRFEEQRASYCTEETMLMARTHDELSSQQQPLERTFDAITERCTLAQALKSIYHDLCTTGLLNTTLNQYLTVSFCLPQKAHQLHKKGSMVDPEVIDRCLSSLKPYHGMLLVDYAELLDCVPPRAARMLLQLVEIYTPLMSLQMLASEADMSIEHVYKMVSHLVYWGKATIIYPLCETNVYVIAPDAPLHTNSHLVEKFSARFAGMSLFDAIAHFSLPTSIGHLTTPLQQSARQGMLAQMVVWMLQHHLLMQLHTYVQFMPSDLDDFYGGVSTMNVAGSDYSACSDGVNEHKSSLMDLQEGTTTHSSIGVGATGELLISPLSRSMNVSDDELNAGSLLSCASQPLPVPQTSHRSITEDRYSGGCSTASDNIVAQPSSSHKSNYSMTASISTENCDSIASIEDEERIKELLSVFNDADRAAIRRIPASTNIDDLSLLVKLYQAGYFKSEHHLEEIMYFQSLRPAELLQLLDKFRDVLIIYETEDPAIASMYNNK</sequence>
<evidence type="ECO:0000313" key="3">
    <source>
        <dbReference type="EMBL" id="JAI40675.1"/>
    </source>
</evidence>
<dbReference type="EMBL" id="GDHF01011639">
    <property type="protein sequence ID" value="JAI40675.1"/>
    <property type="molecule type" value="Transcribed_RNA"/>
</dbReference>
<proteinExistence type="inferred from homology"/>
<dbReference type="GO" id="GO:0038202">
    <property type="term" value="P:TORC1 signaling"/>
    <property type="evidence" value="ECO:0007669"/>
    <property type="project" value="TreeGrafter"/>
</dbReference>
<dbReference type="InterPro" id="IPR005365">
    <property type="entry name" value="Npr3"/>
</dbReference>
<dbReference type="PANTHER" id="PTHR13153">
    <property type="entry name" value="CGTHBA PROTEIN -14 GENE PROTEIN"/>
    <property type="match status" value="1"/>
</dbReference>
<dbReference type="GO" id="GO:0034198">
    <property type="term" value="P:cellular response to amino acid starvation"/>
    <property type="evidence" value="ECO:0007669"/>
    <property type="project" value="UniProtKB-UniRule"/>
</dbReference>